<name>A0A9P5U695_9AGAR</name>
<feature type="region of interest" description="Disordered" evidence="7">
    <location>
        <begin position="531"/>
        <end position="558"/>
    </location>
</feature>
<evidence type="ECO:0000256" key="3">
    <source>
        <dbReference type="ARBA" id="ARBA00022722"/>
    </source>
</evidence>
<evidence type="ECO:0000256" key="2">
    <source>
        <dbReference type="ARBA" id="ARBA00006357"/>
    </source>
</evidence>
<comment type="subcellular location">
    <subcellularLocation>
        <location evidence="1">Nucleus</location>
    </subcellularLocation>
</comment>
<keyword evidence="10" id="KW-1185">Reference proteome</keyword>
<comment type="caution">
    <text evidence="9">The sequence shown here is derived from an EMBL/GenBank/DDBJ whole genome shotgun (WGS) entry which is preliminary data.</text>
</comment>
<evidence type="ECO:0000256" key="6">
    <source>
        <dbReference type="ARBA" id="ARBA00023242"/>
    </source>
</evidence>
<keyword evidence="5" id="KW-0269">Exonuclease</keyword>
<dbReference type="Proteomes" id="UP000772434">
    <property type="component" value="Unassembled WGS sequence"/>
</dbReference>
<dbReference type="InterPro" id="IPR012337">
    <property type="entry name" value="RNaseH-like_sf"/>
</dbReference>
<evidence type="ECO:0000256" key="7">
    <source>
        <dbReference type="SAM" id="MobiDB-lite"/>
    </source>
</evidence>
<sequence>MKRSTISPSSPTTQKSKKVKLSPDASENEQVTATSEDVPDGWTKVEKRKKKKTKKAELKLDTSQPKFMYSNGDILKRQRAIGVENAQVVPKVVVVLVPGITPDFLGIPPLPTSALRNPNLPVSIPLPPRPDPSNPNAPSVPFIASTFSHACPTRAPGDLTKMHSVLSSFFSLPISGAEKKRRLEAQLKTKASESHTPNPSEYILNVEQMIENEYPIPSYMADVDNERPPGWVETPQEPQQDGLSQARRKVYGIDCEMCTTEDGQELTRVCMIDYDTQLVVYDRLVKPAKPVIDYLTRWSGITAEALATATTTFSEAQAYVLKLLNPVSSFTPKPNPFSTQKSTSASPSSPPLTPILLGHSLESDLKALRIAHSFCVDTALIYSHPRGRPLKPGLAWLTKKWCGREIQIRGEGGHDPEEDARATMELVRKKVENGREFGEFKADMEGLFERIGRAVKRSSWAAGTGGEKIRTAVIDHGNPGMMHGSKASTCLGCKDDEEVVKNYVDVVDSHDFVFVRLMGWQGSEAVRVTARANPSDGVPSGTTAPPPPTEPTPESLSSTLLETSARLQTIHSSLPPLNKRKAAFEASIRKGLSVGQLGEGERWTAADMRDLEEAVELAKRGLLFLG</sequence>
<evidence type="ECO:0000259" key="8">
    <source>
        <dbReference type="SMART" id="SM00479"/>
    </source>
</evidence>
<dbReference type="Gene3D" id="3.30.420.10">
    <property type="entry name" value="Ribonuclease H-like superfamily/Ribonuclease H"/>
    <property type="match status" value="1"/>
</dbReference>
<proteinExistence type="inferred from homology"/>
<evidence type="ECO:0000256" key="1">
    <source>
        <dbReference type="ARBA" id="ARBA00004123"/>
    </source>
</evidence>
<evidence type="ECO:0000313" key="9">
    <source>
        <dbReference type="EMBL" id="KAF9067519.1"/>
    </source>
</evidence>
<feature type="compositionally biased region" description="Low complexity" evidence="7">
    <location>
        <begin position="1"/>
        <end position="14"/>
    </location>
</feature>
<dbReference type="GO" id="GO:0004527">
    <property type="term" value="F:exonuclease activity"/>
    <property type="evidence" value="ECO:0007669"/>
    <property type="project" value="UniProtKB-KW"/>
</dbReference>
<dbReference type="InterPro" id="IPR013520">
    <property type="entry name" value="Ribonucl_H"/>
</dbReference>
<gene>
    <name evidence="9" type="ORF">BDP27DRAFT_1328740</name>
</gene>
<keyword evidence="6" id="KW-0539">Nucleus</keyword>
<dbReference type="CDD" id="cd06145">
    <property type="entry name" value="REX1_like"/>
    <property type="match status" value="1"/>
</dbReference>
<organism evidence="9 10">
    <name type="scientific">Rhodocollybia butyracea</name>
    <dbReference type="NCBI Taxonomy" id="206335"/>
    <lineage>
        <taxon>Eukaryota</taxon>
        <taxon>Fungi</taxon>
        <taxon>Dikarya</taxon>
        <taxon>Basidiomycota</taxon>
        <taxon>Agaricomycotina</taxon>
        <taxon>Agaricomycetes</taxon>
        <taxon>Agaricomycetidae</taxon>
        <taxon>Agaricales</taxon>
        <taxon>Marasmiineae</taxon>
        <taxon>Omphalotaceae</taxon>
        <taxon>Rhodocollybia</taxon>
    </lineage>
</organism>
<dbReference type="SMART" id="SM00479">
    <property type="entry name" value="EXOIII"/>
    <property type="match status" value="1"/>
</dbReference>
<dbReference type="PANTHER" id="PTHR12801:SF115">
    <property type="entry name" value="FI18136P1-RELATED"/>
    <property type="match status" value="1"/>
</dbReference>
<evidence type="ECO:0000256" key="5">
    <source>
        <dbReference type="ARBA" id="ARBA00022839"/>
    </source>
</evidence>
<dbReference type="InterPro" id="IPR047021">
    <property type="entry name" value="REXO1/3/4-like"/>
</dbReference>
<keyword evidence="3" id="KW-0540">Nuclease</keyword>
<accession>A0A9P5U695</accession>
<dbReference type="AlphaFoldDB" id="A0A9P5U695"/>
<dbReference type="SUPFAM" id="SSF53098">
    <property type="entry name" value="Ribonuclease H-like"/>
    <property type="match status" value="1"/>
</dbReference>
<evidence type="ECO:0000256" key="4">
    <source>
        <dbReference type="ARBA" id="ARBA00022801"/>
    </source>
</evidence>
<dbReference type="OrthoDB" id="206335at2759"/>
<protein>
    <recommendedName>
        <fullName evidence="8">Exonuclease domain-containing protein</fullName>
    </recommendedName>
</protein>
<dbReference type="InterPro" id="IPR034922">
    <property type="entry name" value="REX1-like_exo"/>
</dbReference>
<reference evidence="9" key="1">
    <citation type="submission" date="2020-11" db="EMBL/GenBank/DDBJ databases">
        <authorList>
            <consortium name="DOE Joint Genome Institute"/>
            <person name="Ahrendt S."/>
            <person name="Riley R."/>
            <person name="Andreopoulos W."/>
            <person name="Labutti K."/>
            <person name="Pangilinan J."/>
            <person name="Ruiz-Duenas F.J."/>
            <person name="Barrasa J.M."/>
            <person name="Sanchez-Garcia M."/>
            <person name="Camarero S."/>
            <person name="Miyauchi S."/>
            <person name="Serrano A."/>
            <person name="Linde D."/>
            <person name="Babiker R."/>
            <person name="Drula E."/>
            <person name="Ayuso-Fernandez I."/>
            <person name="Pacheco R."/>
            <person name="Padilla G."/>
            <person name="Ferreira P."/>
            <person name="Barriuso J."/>
            <person name="Kellner H."/>
            <person name="Castanera R."/>
            <person name="Alfaro M."/>
            <person name="Ramirez L."/>
            <person name="Pisabarro A.G."/>
            <person name="Kuo A."/>
            <person name="Tritt A."/>
            <person name="Lipzen A."/>
            <person name="He G."/>
            <person name="Yan M."/>
            <person name="Ng V."/>
            <person name="Cullen D."/>
            <person name="Martin F."/>
            <person name="Rosso M.-N."/>
            <person name="Henrissat B."/>
            <person name="Hibbett D."/>
            <person name="Martinez A.T."/>
            <person name="Grigoriev I.V."/>
        </authorList>
    </citation>
    <scope>NUCLEOTIDE SEQUENCE</scope>
    <source>
        <strain evidence="9">AH 40177</strain>
    </source>
</reference>
<feature type="domain" description="Exonuclease" evidence="8">
    <location>
        <begin position="249"/>
        <end position="436"/>
    </location>
</feature>
<dbReference type="GO" id="GO:0005634">
    <property type="term" value="C:nucleus"/>
    <property type="evidence" value="ECO:0007669"/>
    <property type="project" value="UniProtKB-SubCell"/>
</dbReference>
<dbReference type="GO" id="GO:0003676">
    <property type="term" value="F:nucleic acid binding"/>
    <property type="evidence" value="ECO:0007669"/>
    <property type="project" value="InterPro"/>
</dbReference>
<dbReference type="PANTHER" id="PTHR12801">
    <property type="entry name" value="RNA EXONUCLEASE REXO1 / RECO3 FAMILY MEMBER-RELATED"/>
    <property type="match status" value="1"/>
</dbReference>
<feature type="region of interest" description="Disordered" evidence="7">
    <location>
        <begin position="1"/>
        <end position="53"/>
    </location>
</feature>
<keyword evidence="4" id="KW-0378">Hydrolase</keyword>
<comment type="similarity">
    <text evidence="2">Belongs to the REXO1/REXO3 family.</text>
</comment>
<dbReference type="InterPro" id="IPR036397">
    <property type="entry name" value="RNaseH_sf"/>
</dbReference>
<evidence type="ECO:0000313" key="10">
    <source>
        <dbReference type="Proteomes" id="UP000772434"/>
    </source>
</evidence>
<dbReference type="EMBL" id="JADNRY010000072">
    <property type="protein sequence ID" value="KAF9067519.1"/>
    <property type="molecule type" value="Genomic_DNA"/>
</dbReference>